<dbReference type="CDD" id="cd11712">
    <property type="entry name" value="GINS_A_psf2"/>
    <property type="match status" value="1"/>
</dbReference>
<dbReference type="Proteomes" id="UP000053664">
    <property type="component" value="Unassembled WGS sequence"/>
</dbReference>
<evidence type="ECO:0000256" key="4">
    <source>
        <dbReference type="ARBA" id="ARBA00015139"/>
    </source>
</evidence>
<feature type="domain" description="DNA replication complex GINS protein PSF2 N-terminal" evidence="9">
    <location>
        <begin position="13"/>
        <end position="73"/>
    </location>
</feature>
<dbReference type="GO" id="GO:0000811">
    <property type="term" value="C:GINS complex"/>
    <property type="evidence" value="ECO:0007669"/>
    <property type="project" value="TreeGrafter"/>
</dbReference>
<feature type="region of interest" description="Disordered" evidence="7">
    <location>
        <begin position="206"/>
        <end position="261"/>
    </location>
</feature>
<dbReference type="HOGENOM" id="CLU_062082_0_0_1"/>
<dbReference type="Gene3D" id="1.20.58.1020">
    <property type="match status" value="1"/>
</dbReference>
<dbReference type="InterPro" id="IPR056784">
    <property type="entry name" value="PSF2_N"/>
</dbReference>
<feature type="compositionally biased region" description="Basic and acidic residues" evidence="7">
    <location>
        <begin position="316"/>
        <end position="333"/>
    </location>
</feature>
<dbReference type="InterPro" id="IPR021151">
    <property type="entry name" value="GINS_A"/>
</dbReference>
<protein>
    <recommendedName>
        <fullName evidence="4">DNA replication complex GINS protein PSF2</fullName>
    </recommendedName>
    <alternativeName>
        <fullName evidence="3">DNA replication complex GINS protein psf2</fullName>
    </alternativeName>
</protein>
<evidence type="ECO:0000259" key="8">
    <source>
        <dbReference type="Pfam" id="PF05916"/>
    </source>
</evidence>
<accession>A0A061HC70</accession>
<gene>
    <name evidence="10" type="ORF">PFL1_04043</name>
</gene>
<dbReference type="InterPro" id="IPR036224">
    <property type="entry name" value="GINS_bundle-like_dom_sf"/>
</dbReference>
<dbReference type="OrthoDB" id="1938138at2759"/>
<dbReference type="InterPro" id="IPR007257">
    <property type="entry name" value="GINS_Psf2"/>
</dbReference>
<name>A0A061HC70_9BASI</name>
<evidence type="ECO:0000256" key="1">
    <source>
        <dbReference type="ARBA" id="ARBA00004123"/>
    </source>
</evidence>
<dbReference type="RefSeq" id="XP_007879758.1">
    <property type="nucleotide sequence ID" value="XM_007881567.1"/>
</dbReference>
<feature type="region of interest" description="Disordered" evidence="7">
    <location>
        <begin position="294"/>
        <end position="358"/>
    </location>
</feature>
<dbReference type="EMBL" id="KE361635">
    <property type="protein sequence ID" value="EPQ28216.1"/>
    <property type="molecule type" value="Genomic_DNA"/>
</dbReference>
<dbReference type="SUPFAM" id="SSF160059">
    <property type="entry name" value="PriA/YqbF domain"/>
    <property type="match status" value="1"/>
</dbReference>
<dbReference type="KEGG" id="pfp:PFL1_04043"/>
<reference evidence="10 11" key="1">
    <citation type="journal article" date="2013" name="Plant Cell">
        <title>The transition from a phytopathogenic smut ancestor to an anamorphic biocontrol agent deciphered by comparative whole-genome analysis.</title>
        <authorList>
            <person name="Lefebvre F."/>
            <person name="Joly D.L."/>
            <person name="Labbe C."/>
            <person name="Teichmann B."/>
            <person name="Linning R."/>
            <person name="Belzile F."/>
            <person name="Bakkeren G."/>
            <person name="Belanger R.R."/>
        </authorList>
    </citation>
    <scope>NUCLEOTIDE SEQUENCE [LARGE SCALE GENOMIC DNA]</scope>
    <source>
        <strain evidence="10 11">PF-1</strain>
    </source>
</reference>
<dbReference type="AlphaFoldDB" id="A0A061HC70"/>
<evidence type="ECO:0000256" key="2">
    <source>
        <dbReference type="ARBA" id="ARBA00010565"/>
    </source>
</evidence>
<evidence type="ECO:0000259" key="9">
    <source>
        <dbReference type="Pfam" id="PF25005"/>
    </source>
</evidence>
<keyword evidence="6" id="KW-0539">Nucleus</keyword>
<dbReference type="Pfam" id="PF25005">
    <property type="entry name" value="PSF2_N"/>
    <property type="match status" value="1"/>
</dbReference>
<evidence type="ECO:0000256" key="6">
    <source>
        <dbReference type="ARBA" id="ARBA00023242"/>
    </source>
</evidence>
<evidence type="ECO:0000256" key="3">
    <source>
        <dbReference type="ARBA" id="ARBA00013969"/>
    </source>
</evidence>
<comment type="subcellular location">
    <subcellularLocation>
        <location evidence="1">Nucleus</location>
    </subcellularLocation>
</comment>
<feature type="compositionally biased region" description="Polar residues" evidence="7">
    <location>
        <begin position="300"/>
        <end position="310"/>
    </location>
</feature>
<dbReference type="GO" id="GO:0000727">
    <property type="term" value="P:double-strand break repair via break-induced replication"/>
    <property type="evidence" value="ECO:0007669"/>
    <property type="project" value="TreeGrafter"/>
</dbReference>
<dbReference type="GO" id="GO:0006260">
    <property type="term" value="P:DNA replication"/>
    <property type="evidence" value="ECO:0007669"/>
    <property type="project" value="UniProtKB-KW"/>
</dbReference>
<organism evidence="10 11">
    <name type="scientific">Pseudozyma flocculosa PF-1</name>
    <dbReference type="NCBI Taxonomy" id="1277687"/>
    <lineage>
        <taxon>Eukaryota</taxon>
        <taxon>Fungi</taxon>
        <taxon>Dikarya</taxon>
        <taxon>Basidiomycota</taxon>
        <taxon>Ustilaginomycotina</taxon>
        <taxon>Ustilaginomycetes</taxon>
        <taxon>Ustilaginales</taxon>
        <taxon>Ustilaginaceae</taxon>
        <taxon>Pseudozyma</taxon>
    </lineage>
</organism>
<proteinExistence type="inferred from homology"/>
<evidence type="ECO:0000313" key="11">
    <source>
        <dbReference type="Proteomes" id="UP000053664"/>
    </source>
</evidence>
<feature type="compositionally biased region" description="Polar residues" evidence="7">
    <location>
        <begin position="242"/>
        <end position="257"/>
    </location>
</feature>
<dbReference type="eggNOG" id="KOG4071">
    <property type="taxonomic scope" value="Eukaryota"/>
</dbReference>
<dbReference type="PANTHER" id="PTHR12772:SF0">
    <property type="entry name" value="DNA REPLICATION COMPLEX GINS PROTEIN PSF2"/>
    <property type="match status" value="1"/>
</dbReference>
<dbReference type="PANTHER" id="PTHR12772">
    <property type="entry name" value="DNA REPLICATION COMPLEX GINS PROTEIN PSF2"/>
    <property type="match status" value="1"/>
</dbReference>
<dbReference type="Gene3D" id="3.40.5.50">
    <property type="match status" value="1"/>
</dbReference>
<dbReference type="CDD" id="cd21694">
    <property type="entry name" value="GINS_B_Psf2"/>
    <property type="match status" value="1"/>
</dbReference>
<dbReference type="Pfam" id="PF05916">
    <property type="entry name" value="Sld5"/>
    <property type="match status" value="1"/>
</dbReference>
<evidence type="ECO:0000313" key="10">
    <source>
        <dbReference type="EMBL" id="EPQ28216.1"/>
    </source>
</evidence>
<dbReference type="GeneID" id="19318150"/>
<dbReference type="FunFam" id="1.20.58.1020:FF:000001">
    <property type="entry name" value="DNA replication complex GINS protein PSF2"/>
    <property type="match status" value="1"/>
</dbReference>
<sequence>MALPPILHGGPLPSELDFYTTTSSTTSISIIPLLSIDRVRLLTAIYGPFKPPQPATVPLWLALYLRNKKKALVIPPDWLSVPALTETLRHETSQPGFAPLPFEWIGVSNAILRHASHDVRDAGKVRGLLKDIREARQSKVLAGVAMVNSVHLEMTGISMHEIAELRPFFTTAFQHLKSLQPPSAQQPAASASDQFDASFPMAAFESSPSDPYAFSQSPSQSQPARRHGDGDDNNYDEGGGSFSMSYSADPESSTSALHGTAWNDESMRSDFTFADRDQDHDASAAAGAAAMARFNASRGRPSNISDSGYATATRAPADKDAGQNRARASDTRPPRFNMDDDDDDGSQRPPDDESMDTY</sequence>
<evidence type="ECO:0000256" key="5">
    <source>
        <dbReference type="ARBA" id="ARBA00022705"/>
    </source>
</evidence>
<evidence type="ECO:0000256" key="7">
    <source>
        <dbReference type="SAM" id="MobiDB-lite"/>
    </source>
</evidence>
<keyword evidence="5" id="KW-0235">DNA replication</keyword>
<comment type="similarity">
    <text evidence="2">Belongs to the GINS2/PSF2 family.</text>
</comment>
<dbReference type="SUPFAM" id="SSF158573">
    <property type="entry name" value="GINS helical bundle-like"/>
    <property type="match status" value="1"/>
</dbReference>
<feature type="domain" description="GINS subunit" evidence="8">
    <location>
        <begin position="78"/>
        <end position="179"/>
    </location>
</feature>